<dbReference type="STRING" id="246404.A0A507EMP1"/>
<dbReference type="SUPFAM" id="SSF52058">
    <property type="entry name" value="L domain-like"/>
    <property type="match status" value="1"/>
</dbReference>
<proteinExistence type="predicted"/>
<gene>
    <name evidence="2" type="ORF">CcCBS67573_g08094</name>
</gene>
<dbReference type="SUPFAM" id="SSF81383">
    <property type="entry name" value="F-box domain"/>
    <property type="match status" value="1"/>
</dbReference>
<accession>A0A507EMP1</accession>
<dbReference type="InterPro" id="IPR032675">
    <property type="entry name" value="LRR_dom_sf"/>
</dbReference>
<organism evidence="2 3">
    <name type="scientific">Chytriomyces confervae</name>
    <dbReference type="NCBI Taxonomy" id="246404"/>
    <lineage>
        <taxon>Eukaryota</taxon>
        <taxon>Fungi</taxon>
        <taxon>Fungi incertae sedis</taxon>
        <taxon>Chytridiomycota</taxon>
        <taxon>Chytridiomycota incertae sedis</taxon>
        <taxon>Chytridiomycetes</taxon>
        <taxon>Chytridiales</taxon>
        <taxon>Chytriomycetaceae</taxon>
        <taxon>Chytriomyces</taxon>
    </lineage>
</organism>
<comment type="caution">
    <text evidence="2">The sequence shown here is derived from an EMBL/GenBank/DDBJ whole genome shotgun (WGS) entry which is preliminary data.</text>
</comment>
<dbReference type="Pfam" id="PF08238">
    <property type="entry name" value="Sel1"/>
    <property type="match status" value="10"/>
</dbReference>
<dbReference type="PROSITE" id="PS50181">
    <property type="entry name" value="FBOX"/>
    <property type="match status" value="1"/>
</dbReference>
<evidence type="ECO:0000313" key="3">
    <source>
        <dbReference type="Proteomes" id="UP000320333"/>
    </source>
</evidence>
<dbReference type="OrthoDB" id="272077at2759"/>
<dbReference type="EMBL" id="QEAP01000484">
    <property type="protein sequence ID" value="TPX65519.1"/>
    <property type="molecule type" value="Genomic_DNA"/>
</dbReference>
<sequence>MADLPNNNDITAFSHFPCYDDWSSQQENGATIHNYHDALYQHADEIKFKRQCPEDAFAVFKHLAHFGHAAGMYSYGYCIIFGQGTAIDRTRGFEWVQKSATLGFAKSQRQLAICLSNGIGCEQNGVEALRWAQSAIDQGFFDAHSTIGTMHFEGYGVPVNRAKASKHYFLGMDAGSIDCISQDVKKAVELLEKAVSLGNSFGCCYLGDVYETGDNGIPKDPSKAATYFEQAVQLANDCSGATARLAYLYDKGIGVEQSYELSLQYYLEAAKFEDVWALYQLGVKYRAGTGVDQDYTKAIEFFERAANQNHTASICNLGCFFGKGQGCAKDLVRAAQLYQQAAALGDGTGAYNSGVVFQSGNGVPVNLIKAVNYYRMASRFIQCRESFAKRMKDKEALDHFRAAALQGHSESIAVMYRDAAGLGPVSYEKEMRYFEPVEVPDSTLSAMPNELVIQIFQWLHPKECVLLRHISRRIWTLFQDDSTPRHLFKFNSRLMPSRDMSERHWFDKMLFHGPRAFQTAYLETKLNGLQTLHLKHRKYVSVRDNKINVFPAIFSEWASLTSIQLGHSGLVGAIPDSIKHLRNLKELVLSRNRCGHRSC</sequence>
<protein>
    <recommendedName>
        <fullName evidence="1">F-box domain-containing protein</fullName>
    </recommendedName>
</protein>
<dbReference type="Proteomes" id="UP000320333">
    <property type="component" value="Unassembled WGS sequence"/>
</dbReference>
<dbReference type="PANTHER" id="PTHR43628">
    <property type="entry name" value="ACTIVATOR OF C KINASE PROTEIN 1-RELATED"/>
    <property type="match status" value="1"/>
</dbReference>
<evidence type="ECO:0000313" key="2">
    <source>
        <dbReference type="EMBL" id="TPX65519.1"/>
    </source>
</evidence>
<dbReference type="InterPro" id="IPR052945">
    <property type="entry name" value="Mitotic_Regulator"/>
</dbReference>
<dbReference type="PANTHER" id="PTHR43628:SF1">
    <property type="entry name" value="CHITIN SYNTHASE REGULATORY FACTOR 2-RELATED"/>
    <property type="match status" value="1"/>
</dbReference>
<dbReference type="AlphaFoldDB" id="A0A507EMP1"/>
<evidence type="ECO:0000259" key="1">
    <source>
        <dbReference type="PROSITE" id="PS50181"/>
    </source>
</evidence>
<dbReference type="SMART" id="SM00671">
    <property type="entry name" value="SEL1"/>
    <property type="match status" value="8"/>
</dbReference>
<dbReference type="SUPFAM" id="SSF81901">
    <property type="entry name" value="HCP-like"/>
    <property type="match status" value="2"/>
</dbReference>
<dbReference type="Gene3D" id="1.25.40.10">
    <property type="entry name" value="Tetratricopeptide repeat domain"/>
    <property type="match status" value="2"/>
</dbReference>
<feature type="domain" description="F-box" evidence="1">
    <location>
        <begin position="441"/>
        <end position="487"/>
    </location>
</feature>
<reference evidence="2 3" key="1">
    <citation type="journal article" date="2019" name="Sci. Rep.">
        <title>Comparative genomics of chytrid fungi reveal insights into the obligate biotrophic and pathogenic lifestyle of Synchytrium endobioticum.</title>
        <authorList>
            <person name="van de Vossenberg B.T.L.H."/>
            <person name="Warris S."/>
            <person name="Nguyen H.D.T."/>
            <person name="van Gent-Pelzer M.P.E."/>
            <person name="Joly D.L."/>
            <person name="van de Geest H.C."/>
            <person name="Bonants P.J.M."/>
            <person name="Smith D.S."/>
            <person name="Levesque C.A."/>
            <person name="van der Lee T.A.J."/>
        </authorList>
    </citation>
    <scope>NUCLEOTIDE SEQUENCE [LARGE SCALE GENOMIC DNA]</scope>
    <source>
        <strain evidence="2 3">CBS 675.73</strain>
    </source>
</reference>
<name>A0A507EMP1_9FUNG</name>
<keyword evidence="3" id="KW-1185">Reference proteome</keyword>
<dbReference type="InterPro" id="IPR001810">
    <property type="entry name" value="F-box_dom"/>
</dbReference>
<dbReference type="InterPro" id="IPR011990">
    <property type="entry name" value="TPR-like_helical_dom_sf"/>
</dbReference>
<dbReference type="InterPro" id="IPR036047">
    <property type="entry name" value="F-box-like_dom_sf"/>
</dbReference>
<dbReference type="Gene3D" id="3.80.10.10">
    <property type="entry name" value="Ribonuclease Inhibitor"/>
    <property type="match status" value="1"/>
</dbReference>
<dbReference type="InterPro" id="IPR006597">
    <property type="entry name" value="Sel1-like"/>
</dbReference>